<evidence type="ECO:0000313" key="4">
    <source>
        <dbReference type="Proteomes" id="UP000233180"/>
    </source>
</evidence>
<dbReference type="Pfam" id="PF21823">
    <property type="entry name" value="MUCL1"/>
    <property type="match status" value="1"/>
</dbReference>
<dbReference type="GeneTree" id="ENSGT01050000245583"/>
<proteinExistence type="predicted"/>
<dbReference type="Proteomes" id="UP000233180">
    <property type="component" value="Unassembled WGS sequence"/>
</dbReference>
<dbReference type="AlphaFoldDB" id="A0A2K6JNL8"/>
<keyword evidence="4" id="KW-1185">Reference proteome</keyword>
<reference evidence="3 4" key="1">
    <citation type="submission" date="2016-06" db="EMBL/GenBank/DDBJ databases">
        <title>Genome of Rhinopithecus bieti.</title>
        <authorList>
            <person name="Wu"/>
            <person name="C.-I. and Zhang"/>
            <person name="Y."/>
        </authorList>
    </citation>
    <scope>NUCLEOTIDE SEQUENCE</scope>
</reference>
<protein>
    <recommendedName>
        <fullName evidence="5">Mucin like 1</fullName>
    </recommendedName>
</protein>
<accession>A0A2K6JNL8</accession>
<feature type="chain" id="PRO_5014381890" description="Mucin like 1" evidence="2">
    <location>
        <begin position="20"/>
        <end position="106"/>
    </location>
</feature>
<keyword evidence="2" id="KW-0732">Signal</keyword>
<name>A0A2K6JNL8_RHIBE</name>
<reference evidence="3" key="3">
    <citation type="submission" date="2025-09" db="UniProtKB">
        <authorList>
            <consortium name="Ensembl"/>
        </authorList>
    </citation>
    <scope>IDENTIFICATION</scope>
</reference>
<reference evidence="3" key="2">
    <citation type="submission" date="2025-08" db="UniProtKB">
        <authorList>
            <consortium name="Ensembl"/>
        </authorList>
    </citation>
    <scope>IDENTIFICATION</scope>
</reference>
<evidence type="ECO:0008006" key="5">
    <source>
        <dbReference type="Google" id="ProtNLM"/>
    </source>
</evidence>
<dbReference type="InterPro" id="IPR054050">
    <property type="entry name" value="MUCL1"/>
</dbReference>
<evidence type="ECO:0000256" key="1">
    <source>
        <dbReference type="SAM" id="MobiDB-lite"/>
    </source>
</evidence>
<feature type="signal peptide" evidence="2">
    <location>
        <begin position="1"/>
        <end position="19"/>
    </location>
</feature>
<feature type="region of interest" description="Disordered" evidence="1">
    <location>
        <begin position="20"/>
        <end position="87"/>
    </location>
</feature>
<feature type="compositionally biased region" description="Low complexity" evidence="1">
    <location>
        <begin position="44"/>
        <end position="85"/>
    </location>
</feature>
<evidence type="ECO:0000313" key="3">
    <source>
        <dbReference type="Ensembl" id="ENSRBIP00000000607.1"/>
    </source>
</evidence>
<dbReference type="OMA" id="ACHHIRV"/>
<evidence type="ECO:0000256" key="2">
    <source>
        <dbReference type="SAM" id="SignalP"/>
    </source>
</evidence>
<organism evidence="3 4">
    <name type="scientific">Rhinopithecus bieti</name>
    <name type="common">Black snub-nosed monkey</name>
    <name type="synonym">Pygathrix bieti</name>
    <dbReference type="NCBI Taxonomy" id="61621"/>
    <lineage>
        <taxon>Eukaryota</taxon>
        <taxon>Metazoa</taxon>
        <taxon>Chordata</taxon>
        <taxon>Craniata</taxon>
        <taxon>Vertebrata</taxon>
        <taxon>Euteleostomi</taxon>
        <taxon>Mammalia</taxon>
        <taxon>Eutheria</taxon>
        <taxon>Euarchontoglires</taxon>
        <taxon>Primates</taxon>
        <taxon>Haplorrhini</taxon>
        <taxon>Catarrhini</taxon>
        <taxon>Cercopithecidae</taxon>
        <taxon>Colobinae</taxon>
        <taxon>Rhinopithecus</taxon>
    </lineage>
</organism>
<dbReference type="STRING" id="61621.ENSRBIP00000000607"/>
<sequence>MKFLAVLVLLGVSTFLVSAQSPTTSAPADTYPATGPDGDEAPEAETTAAATTTTTTAATTTTTAATTTTTTAAPTTATTAASTTARKGIRDLPKWLQDLLNGKIFP</sequence>
<dbReference type="Ensembl" id="ENSRBIT00000003496.1">
    <property type="protein sequence ID" value="ENSRBIP00000000607.1"/>
    <property type="gene ID" value="ENSRBIG00000003143.1"/>
</dbReference>